<comment type="caution">
    <text evidence="2">The sequence shown here is derived from an EMBL/GenBank/DDBJ whole genome shotgun (WGS) entry which is preliminary data.</text>
</comment>
<name>A0A401ZC80_9CHLR</name>
<evidence type="ECO:0000313" key="3">
    <source>
        <dbReference type="Proteomes" id="UP000287224"/>
    </source>
</evidence>
<dbReference type="EMBL" id="BIFQ01000001">
    <property type="protein sequence ID" value="GCE04442.1"/>
    <property type="molecule type" value="Genomic_DNA"/>
</dbReference>
<sequence>METLFFCLSRRLRRRKKREKGFGGDTPHPGRRASRPPAPSAVAGWEEKYLGTPQTPAGGLAALLHLPLLLGGVGLGEAGGPAGIVDEEGFVGFDAFSCGGLCYLG</sequence>
<keyword evidence="3" id="KW-1185">Reference proteome</keyword>
<dbReference type="AlphaFoldDB" id="A0A401ZC80"/>
<feature type="region of interest" description="Disordered" evidence="1">
    <location>
        <begin position="16"/>
        <end position="39"/>
    </location>
</feature>
<evidence type="ECO:0000256" key="1">
    <source>
        <dbReference type="SAM" id="MobiDB-lite"/>
    </source>
</evidence>
<evidence type="ECO:0000313" key="2">
    <source>
        <dbReference type="EMBL" id="GCE04442.1"/>
    </source>
</evidence>
<proteinExistence type="predicted"/>
<dbReference type="Proteomes" id="UP000287224">
    <property type="component" value="Unassembled WGS sequence"/>
</dbReference>
<gene>
    <name evidence="2" type="ORF">KDAU_17710</name>
</gene>
<accession>A0A401ZC80</accession>
<organism evidence="2 3">
    <name type="scientific">Dictyobacter aurantiacus</name>
    <dbReference type="NCBI Taxonomy" id="1936993"/>
    <lineage>
        <taxon>Bacteria</taxon>
        <taxon>Bacillati</taxon>
        <taxon>Chloroflexota</taxon>
        <taxon>Ktedonobacteria</taxon>
        <taxon>Ktedonobacterales</taxon>
        <taxon>Dictyobacteraceae</taxon>
        <taxon>Dictyobacter</taxon>
    </lineage>
</organism>
<reference evidence="3" key="1">
    <citation type="submission" date="2018-12" db="EMBL/GenBank/DDBJ databases">
        <title>Tengunoibacter tsumagoiensis gen. nov., sp. nov., Dictyobacter kobayashii sp. nov., D. alpinus sp. nov., and D. joshuensis sp. nov. and description of Dictyobacteraceae fam. nov. within the order Ktedonobacterales isolated from Tengu-no-mugimeshi.</title>
        <authorList>
            <person name="Wang C.M."/>
            <person name="Zheng Y."/>
            <person name="Sakai Y."/>
            <person name="Toyoda A."/>
            <person name="Minakuchi Y."/>
            <person name="Abe K."/>
            <person name="Yokota A."/>
            <person name="Yabe S."/>
        </authorList>
    </citation>
    <scope>NUCLEOTIDE SEQUENCE [LARGE SCALE GENOMIC DNA]</scope>
    <source>
        <strain evidence="3">S-27</strain>
    </source>
</reference>
<protein>
    <submittedName>
        <fullName evidence="2">Uncharacterized protein</fullName>
    </submittedName>
</protein>